<dbReference type="Proteomes" id="UP001153719">
    <property type="component" value="Chromosome"/>
</dbReference>
<keyword evidence="1" id="KW-1133">Transmembrane helix</keyword>
<protein>
    <submittedName>
        <fullName evidence="2">Uncharacterized protein</fullName>
    </submittedName>
</protein>
<reference evidence="2" key="1">
    <citation type="submission" date="2020-09" db="EMBL/GenBank/DDBJ databases">
        <authorList>
            <person name="Blom J."/>
        </authorList>
    </citation>
    <scope>NUCLEOTIDE SEQUENCE</scope>
    <source>
        <strain evidence="2">No.713</strain>
    </source>
</reference>
<feature type="transmembrane region" description="Helical" evidence="1">
    <location>
        <begin position="12"/>
        <end position="31"/>
    </location>
</feature>
<dbReference type="KEGG" id="ppsu:NO713_05239"/>
<evidence type="ECO:0000256" key="1">
    <source>
        <dbReference type="SAM" id="Phobius"/>
    </source>
</evidence>
<evidence type="ECO:0000313" key="3">
    <source>
        <dbReference type="Proteomes" id="UP001153719"/>
    </source>
</evidence>
<keyword evidence="3" id="KW-1185">Reference proteome</keyword>
<accession>A0A9W4CTB1</accession>
<name>A0A9W4CTB1_9CYAN</name>
<evidence type="ECO:0000313" key="2">
    <source>
        <dbReference type="EMBL" id="CAD5984008.1"/>
    </source>
</evidence>
<proteinExistence type="predicted"/>
<sequence>MADNQKDIWDKAGVIGNLVSAALIAGIGMVINSYQS</sequence>
<organism evidence="2 3">
    <name type="scientific">Planktothrix pseudagardhii</name>
    <dbReference type="NCBI Taxonomy" id="132604"/>
    <lineage>
        <taxon>Bacteria</taxon>
        <taxon>Bacillati</taxon>
        <taxon>Cyanobacteriota</taxon>
        <taxon>Cyanophyceae</taxon>
        <taxon>Oscillatoriophycideae</taxon>
        <taxon>Oscillatoriales</taxon>
        <taxon>Microcoleaceae</taxon>
        <taxon>Planktothrix</taxon>
    </lineage>
</organism>
<dbReference type="AlphaFoldDB" id="A0A9W4CTB1"/>
<keyword evidence="1" id="KW-0812">Transmembrane</keyword>
<gene>
    <name evidence="2" type="ORF">NO713_05239</name>
</gene>
<dbReference type="EMBL" id="LR882967">
    <property type="protein sequence ID" value="CAD5984008.1"/>
    <property type="molecule type" value="Genomic_DNA"/>
</dbReference>
<keyword evidence="1" id="KW-0472">Membrane</keyword>